<dbReference type="InterPro" id="IPR001584">
    <property type="entry name" value="Integrase_cat-core"/>
</dbReference>
<accession>A0ABY6KQ32</accession>
<dbReference type="PANTHER" id="PTHR37984">
    <property type="entry name" value="PROTEIN CBG26694"/>
    <property type="match status" value="1"/>
</dbReference>
<dbReference type="Gene3D" id="3.30.420.10">
    <property type="entry name" value="Ribonuclease H-like superfamily/Ribonuclease H"/>
    <property type="match status" value="2"/>
</dbReference>
<feature type="region of interest" description="Disordered" evidence="2">
    <location>
        <begin position="1"/>
        <end position="38"/>
    </location>
</feature>
<dbReference type="Gene3D" id="1.10.340.70">
    <property type="match status" value="1"/>
</dbReference>
<dbReference type="Proteomes" id="UP001235939">
    <property type="component" value="Chromosome 08"/>
</dbReference>
<dbReference type="Gene3D" id="3.10.10.10">
    <property type="entry name" value="HIV Type 1 Reverse Transcriptase, subunit A, domain 1"/>
    <property type="match status" value="1"/>
</dbReference>
<dbReference type="InterPro" id="IPR036397">
    <property type="entry name" value="RNaseH_sf"/>
</dbReference>
<evidence type="ECO:0000256" key="1">
    <source>
        <dbReference type="ARBA" id="ARBA00012493"/>
    </source>
</evidence>
<evidence type="ECO:0000256" key="2">
    <source>
        <dbReference type="SAM" id="MobiDB-lite"/>
    </source>
</evidence>
<sequence>MEEQTNPSNDTAEQTIPKQETTLEEEETSPPQDTSADPLTQIADALSKLLVARSPREIDVSPYDGTFEAQSFFDNFDAQADRTELTYTDRLRKLPCYLQGISQMTRIITTQYYWKGISKSIEKFVRSCHTCQIIKRPKDTIAGFSKYGHSKTYLHVIVDHLTRYAWTFPSKSTSTLTYIQTLKTVLQQGSPKRLLSDRAPAFTSEKFRKFLIMHALKKIAEKCEFPDLEDRLRDALVCGILNGEIQSMLLMNSMLTFKVAQEMALAHEAAVKNVAEIKDGKPQEEINVMGRAVKTSGRDINMHIDSGTGKNIISEKTYIETWVKSERPRIEKDSTKLVQWNRQRLSILGKIKADVKVNKINITMELLVVEGPGPNLIGREAFDQIGIGLEWINYGNSVCQITEEFMDVFKEKLGQYRGPPIHIKIKTLRKPTFLRARTLPYAIRPKVEEALRKMEEQGILTPVEFTRFATPIVPVLKRDGSIRICGDYWSTVNTIVESDTFPVPAAADLQVNLAGGKVFSKLDLKDAYQQLVVDEETAELLAINTHKGLFKWPEAIIMDHCTATATVRVLRDLFAVHGLPEQVVSDNGRMFVGHEFQEFLRINGIRHITSAPYHPQTNGQAERVVQTLKQLIRKNGWENISVTLPRALVERETTNSTIEKTFLATQAVSPLSGDKVVHVVHHSATRNGTYTAFIEVDKTTFKVLEWRGSIVVDRVILKYEESVNVCLRYLGFIHNSEP</sequence>
<reference evidence="4 5" key="1">
    <citation type="submission" date="2022-01" db="EMBL/GenBank/DDBJ databases">
        <title>A chromosomal length assembly of Cordylochernes scorpioides.</title>
        <authorList>
            <person name="Zeh D."/>
            <person name="Zeh J."/>
        </authorList>
    </citation>
    <scope>NUCLEOTIDE SEQUENCE [LARGE SCALE GENOMIC DNA]</scope>
    <source>
        <strain evidence="4">IN4F17</strain>
        <tissue evidence="4">Whole Body</tissue>
    </source>
</reference>
<dbReference type="Pfam" id="PF17921">
    <property type="entry name" value="Integrase_H2C2"/>
    <property type="match status" value="1"/>
</dbReference>
<evidence type="ECO:0000259" key="3">
    <source>
        <dbReference type="PROSITE" id="PS50994"/>
    </source>
</evidence>
<dbReference type="InterPro" id="IPR050951">
    <property type="entry name" value="Retrovirus_Pol_polyprotein"/>
</dbReference>
<dbReference type="EC" id="2.7.7.49" evidence="1"/>
<evidence type="ECO:0000313" key="5">
    <source>
        <dbReference type="Proteomes" id="UP001235939"/>
    </source>
</evidence>
<organism evidence="4 5">
    <name type="scientific">Cordylochernes scorpioides</name>
    <dbReference type="NCBI Taxonomy" id="51811"/>
    <lineage>
        <taxon>Eukaryota</taxon>
        <taxon>Metazoa</taxon>
        <taxon>Ecdysozoa</taxon>
        <taxon>Arthropoda</taxon>
        <taxon>Chelicerata</taxon>
        <taxon>Arachnida</taxon>
        <taxon>Pseudoscorpiones</taxon>
        <taxon>Cheliferoidea</taxon>
        <taxon>Chernetidae</taxon>
        <taxon>Cordylochernes</taxon>
    </lineage>
</organism>
<dbReference type="PANTHER" id="PTHR37984:SF13">
    <property type="entry name" value="RIBONUCLEASE H"/>
    <property type="match status" value="1"/>
</dbReference>
<protein>
    <recommendedName>
        <fullName evidence="1">RNA-directed DNA polymerase</fullName>
        <ecNumber evidence="1">2.7.7.49</ecNumber>
    </recommendedName>
</protein>
<gene>
    <name evidence="4" type="ORF">LAZ67_8000690</name>
</gene>
<feature type="domain" description="Integrase catalytic" evidence="3">
    <location>
        <begin position="133"/>
        <end position="217"/>
    </location>
</feature>
<dbReference type="InterPro" id="IPR041588">
    <property type="entry name" value="Integrase_H2C2"/>
</dbReference>
<dbReference type="EMBL" id="CP092870">
    <property type="protein sequence ID" value="UYV70804.1"/>
    <property type="molecule type" value="Genomic_DNA"/>
</dbReference>
<keyword evidence="5" id="KW-1185">Reference proteome</keyword>
<evidence type="ECO:0000313" key="4">
    <source>
        <dbReference type="EMBL" id="UYV70804.1"/>
    </source>
</evidence>
<feature type="compositionally biased region" description="Polar residues" evidence="2">
    <location>
        <begin position="1"/>
        <end position="19"/>
    </location>
</feature>
<dbReference type="InterPro" id="IPR043502">
    <property type="entry name" value="DNA/RNA_pol_sf"/>
</dbReference>
<dbReference type="InterPro" id="IPR012337">
    <property type="entry name" value="RNaseH-like_sf"/>
</dbReference>
<name>A0ABY6KQ32_9ARAC</name>
<dbReference type="PROSITE" id="PS50994">
    <property type="entry name" value="INTEGRASE"/>
    <property type="match status" value="2"/>
</dbReference>
<proteinExistence type="predicted"/>
<dbReference type="SUPFAM" id="SSF56672">
    <property type="entry name" value="DNA/RNA polymerases"/>
    <property type="match status" value="1"/>
</dbReference>
<feature type="compositionally biased region" description="Polar residues" evidence="2">
    <location>
        <begin position="29"/>
        <end position="38"/>
    </location>
</feature>
<feature type="domain" description="Integrase catalytic" evidence="3">
    <location>
        <begin position="498"/>
        <end position="678"/>
    </location>
</feature>
<dbReference type="SUPFAM" id="SSF53098">
    <property type="entry name" value="Ribonuclease H-like"/>
    <property type="match status" value="2"/>
</dbReference>
<dbReference type="Pfam" id="PF00665">
    <property type="entry name" value="rve"/>
    <property type="match status" value="2"/>
</dbReference>